<name>A0ABR2I5T8_9EUKA</name>
<proteinExistence type="predicted"/>
<gene>
    <name evidence="3" type="ORF">M9Y10_013002</name>
</gene>
<keyword evidence="2" id="KW-0472">Membrane</keyword>
<protein>
    <submittedName>
        <fullName evidence="3">Uncharacterized protein</fullName>
    </submittedName>
</protein>
<organism evidence="3 4">
    <name type="scientific">Tritrichomonas musculus</name>
    <dbReference type="NCBI Taxonomy" id="1915356"/>
    <lineage>
        <taxon>Eukaryota</taxon>
        <taxon>Metamonada</taxon>
        <taxon>Parabasalia</taxon>
        <taxon>Tritrichomonadida</taxon>
        <taxon>Tritrichomonadidae</taxon>
        <taxon>Tritrichomonas</taxon>
    </lineage>
</organism>
<evidence type="ECO:0000313" key="4">
    <source>
        <dbReference type="Proteomes" id="UP001470230"/>
    </source>
</evidence>
<evidence type="ECO:0000256" key="1">
    <source>
        <dbReference type="SAM" id="MobiDB-lite"/>
    </source>
</evidence>
<keyword evidence="2" id="KW-0812">Transmembrane</keyword>
<feature type="region of interest" description="Disordered" evidence="1">
    <location>
        <begin position="423"/>
        <end position="448"/>
    </location>
</feature>
<evidence type="ECO:0000256" key="2">
    <source>
        <dbReference type="SAM" id="Phobius"/>
    </source>
</evidence>
<sequence>MNRIKKDQHENKCGCFLITVSSIIFAIIFIMEQVSLTKILPDFEEQKSELSTQYYDQMAMNRSFISFAKFDLDLMNNSIFSNDMTEAKWEPKKIKNDIENREKLLNNKCQKCGTEFQNPSSNSSKRDLVLSYFSGVSAFKMRFVSSLRAAGCQATIVIFLTDKAQQAISSINSIIENCGVITIQIGDFLDPYSRNKEISYHILFNEFLKEYRSNFDRVIIFESAAPLAQSDPFTTYFTYSTVGVTTLDYDQKLSYEESGAISSVDSNYSSEFYTSHSPFLSSSVLYGSVDGILMLYGIMFKHKNFVNKFFDSETPLSSYLNYYYHRGIFEKEGLNIFVAIPGNFICSVGNSDQLRIVNKYYFASPLDVKRKIYFTMKYYRERHILYTVANAMNPPSIITISESDPFSGIHFLSCSNIQYKKRSPHRSKKIEKPVKDLYQRSKEENHLS</sequence>
<keyword evidence="2" id="KW-1133">Transmembrane helix</keyword>
<comment type="caution">
    <text evidence="3">The sequence shown here is derived from an EMBL/GenBank/DDBJ whole genome shotgun (WGS) entry which is preliminary data.</text>
</comment>
<dbReference type="EMBL" id="JAPFFF010000019">
    <property type="protein sequence ID" value="KAK8857903.1"/>
    <property type="molecule type" value="Genomic_DNA"/>
</dbReference>
<keyword evidence="4" id="KW-1185">Reference proteome</keyword>
<dbReference type="Proteomes" id="UP001470230">
    <property type="component" value="Unassembled WGS sequence"/>
</dbReference>
<accession>A0ABR2I5T8</accession>
<reference evidence="3 4" key="1">
    <citation type="submission" date="2024-04" db="EMBL/GenBank/DDBJ databases">
        <title>Tritrichomonas musculus Genome.</title>
        <authorList>
            <person name="Alves-Ferreira E."/>
            <person name="Grigg M."/>
            <person name="Lorenzi H."/>
            <person name="Galac M."/>
        </authorList>
    </citation>
    <scope>NUCLEOTIDE SEQUENCE [LARGE SCALE GENOMIC DNA]</scope>
    <source>
        <strain evidence="3 4">EAF2021</strain>
    </source>
</reference>
<feature type="transmembrane region" description="Helical" evidence="2">
    <location>
        <begin position="12"/>
        <end position="31"/>
    </location>
</feature>
<evidence type="ECO:0000313" key="3">
    <source>
        <dbReference type="EMBL" id="KAK8857903.1"/>
    </source>
</evidence>
<feature type="compositionally biased region" description="Basic and acidic residues" evidence="1">
    <location>
        <begin position="430"/>
        <end position="448"/>
    </location>
</feature>